<accession>A0A5B7F015</accession>
<proteinExistence type="predicted"/>
<dbReference type="AlphaFoldDB" id="A0A5B7F015"/>
<keyword evidence="2" id="KW-1185">Reference proteome</keyword>
<evidence type="ECO:0000313" key="2">
    <source>
        <dbReference type="Proteomes" id="UP000324222"/>
    </source>
</evidence>
<gene>
    <name evidence="1" type="ORF">E2C01_031949</name>
</gene>
<name>A0A5B7F015_PORTR</name>
<reference evidence="1 2" key="1">
    <citation type="submission" date="2019-05" db="EMBL/GenBank/DDBJ databases">
        <title>Another draft genome of Portunus trituberculatus and its Hox gene families provides insights of decapod evolution.</title>
        <authorList>
            <person name="Jeong J.-H."/>
            <person name="Song I."/>
            <person name="Kim S."/>
            <person name="Choi T."/>
            <person name="Kim D."/>
            <person name="Ryu S."/>
            <person name="Kim W."/>
        </authorList>
    </citation>
    <scope>NUCLEOTIDE SEQUENCE [LARGE SCALE GENOMIC DNA]</scope>
    <source>
        <tissue evidence="1">Muscle</tissue>
    </source>
</reference>
<sequence>MAGISSLPLLGREVAPPSDSYPADSTCVDSSSSSLKVFRGYLDLISMVPEFEVLPVYLRGKKKKKKKNYGLTRLKETWNDRKKTSHPGVVKKSSGCCSNTAATNAITSALPHAYREYHRKRYRLCRPAATFRVFLRRNI</sequence>
<dbReference type="Proteomes" id="UP000324222">
    <property type="component" value="Unassembled WGS sequence"/>
</dbReference>
<protein>
    <submittedName>
        <fullName evidence="1">Uncharacterized protein</fullName>
    </submittedName>
</protein>
<evidence type="ECO:0000313" key="1">
    <source>
        <dbReference type="EMBL" id="MPC38443.1"/>
    </source>
</evidence>
<dbReference type="EMBL" id="VSRR010004066">
    <property type="protein sequence ID" value="MPC38443.1"/>
    <property type="molecule type" value="Genomic_DNA"/>
</dbReference>
<comment type="caution">
    <text evidence="1">The sequence shown here is derived from an EMBL/GenBank/DDBJ whole genome shotgun (WGS) entry which is preliminary data.</text>
</comment>
<organism evidence="1 2">
    <name type="scientific">Portunus trituberculatus</name>
    <name type="common">Swimming crab</name>
    <name type="synonym">Neptunus trituberculatus</name>
    <dbReference type="NCBI Taxonomy" id="210409"/>
    <lineage>
        <taxon>Eukaryota</taxon>
        <taxon>Metazoa</taxon>
        <taxon>Ecdysozoa</taxon>
        <taxon>Arthropoda</taxon>
        <taxon>Crustacea</taxon>
        <taxon>Multicrustacea</taxon>
        <taxon>Malacostraca</taxon>
        <taxon>Eumalacostraca</taxon>
        <taxon>Eucarida</taxon>
        <taxon>Decapoda</taxon>
        <taxon>Pleocyemata</taxon>
        <taxon>Brachyura</taxon>
        <taxon>Eubrachyura</taxon>
        <taxon>Portunoidea</taxon>
        <taxon>Portunidae</taxon>
        <taxon>Portuninae</taxon>
        <taxon>Portunus</taxon>
    </lineage>
</organism>